<evidence type="ECO:0000256" key="9">
    <source>
        <dbReference type="ARBA" id="ARBA00023012"/>
    </source>
</evidence>
<dbReference type="PRINTS" id="PR00344">
    <property type="entry name" value="BCTRLSENSOR"/>
</dbReference>
<feature type="transmembrane region" description="Helical" evidence="11">
    <location>
        <begin position="12"/>
        <end position="32"/>
    </location>
</feature>
<dbReference type="CDD" id="cd06225">
    <property type="entry name" value="HAMP"/>
    <property type="match status" value="1"/>
</dbReference>
<dbReference type="FunFam" id="3.30.565.10:FF:000006">
    <property type="entry name" value="Sensor histidine kinase WalK"/>
    <property type="match status" value="1"/>
</dbReference>
<comment type="subcellular location">
    <subcellularLocation>
        <location evidence="2">Membrane</location>
    </subcellularLocation>
</comment>
<keyword evidence="6" id="KW-0547">Nucleotide-binding</keyword>
<dbReference type="Gene3D" id="6.10.340.10">
    <property type="match status" value="1"/>
</dbReference>
<dbReference type="InterPro" id="IPR005467">
    <property type="entry name" value="His_kinase_dom"/>
</dbReference>
<dbReference type="PATRIC" id="fig|755172.3.peg.1630"/>
<dbReference type="InterPro" id="IPR036097">
    <property type="entry name" value="HisK_dim/P_sf"/>
</dbReference>
<keyword evidence="11" id="KW-1133">Transmembrane helix</keyword>
<dbReference type="GO" id="GO:0030295">
    <property type="term" value="F:protein kinase activator activity"/>
    <property type="evidence" value="ECO:0007669"/>
    <property type="project" value="TreeGrafter"/>
</dbReference>
<dbReference type="GO" id="GO:0000155">
    <property type="term" value="F:phosphorelay sensor kinase activity"/>
    <property type="evidence" value="ECO:0007669"/>
    <property type="project" value="InterPro"/>
</dbReference>
<keyword evidence="11" id="KW-0812">Transmembrane</keyword>
<dbReference type="Pfam" id="PF00672">
    <property type="entry name" value="HAMP"/>
    <property type="match status" value="1"/>
</dbReference>
<dbReference type="Gene3D" id="1.10.287.130">
    <property type="match status" value="1"/>
</dbReference>
<comment type="catalytic activity">
    <reaction evidence="1">
        <text>ATP + protein L-histidine = ADP + protein N-phospho-L-histidine.</text>
        <dbReference type="EC" id="2.7.13.3"/>
    </reaction>
</comment>
<protein>
    <recommendedName>
        <fullName evidence="3">histidine kinase</fullName>
        <ecNumber evidence="3">2.7.13.3</ecNumber>
    </recommendedName>
</protein>
<dbReference type="Pfam" id="PF00512">
    <property type="entry name" value="HisKA"/>
    <property type="match status" value="1"/>
</dbReference>
<dbReference type="Proteomes" id="UP000070442">
    <property type="component" value="Unassembled WGS sequence"/>
</dbReference>
<dbReference type="InterPro" id="IPR003660">
    <property type="entry name" value="HAMP_dom"/>
</dbReference>
<name>A0A134ABS3_9FIRM</name>
<organism evidence="14 15">
    <name type="scientific">Aedoeadaptatus coxii</name>
    <dbReference type="NCBI Taxonomy" id="755172"/>
    <lineage>
        <taxon>Bacteria</taxon>
        <taxon>Bacillati</taxon>
        <taxon>Bacillota</taxon>
        <taxon>Tissierellia</taxon>
        <taxon>Tissierellales</taxon>
        <taxon>Peptoniphilaceae</taxon>
        <taxon>Aedoeadaptatus</taxon>
    </lineage>
</organism>
<evidence type="ECO:0000256" key="11">
    <source>
        <dbReference type="SAM" id="Phobius"/>
    </source>
</evidence>
<dbReference type="SMART" id="SM00304">
    <property type="entry name" value="HAMP"/>
    <property type="match status" value="1"/>
</dbReference>
<sequence length="468" mass="53048">MKHSIRAVITRNFVALILLTVSLLDVFLILGFRQYTYNGVRYYLEQQLNSSYYTYERYFKNVDLEMLLESDYNMIFNQSGGQVQLIGNDGQLLYDSIGAINDPVKDYPDVQSALKGQSGSRVGKVAYSDTPVLSVSRPLFSEDHGLLGVLRYTSSLAPAHRSVLTLTRYLLMLTFLVILISVIVSRFLAKGITRPIEEIQSTAIQLADGQYKKRIYMKRDDELGQLAQSINTLAAEIVRKEQVKNDFISSISHELRTPLTSIRGWAAILKDTDPEDKEVLTEGFHIIESETERLSKMVEELLDFSRYISGRITLKKDQFDITSTCEGILKQMEPRARKQEIHLINEVNDDIVLVTADEDRIRQVLINLIDNAIKFTDPGGWVLLEARKNYPNYEIIVSDNGVGMDENELRLAKEKFYKGKHSNSHSGLGLSIAEEIIKLHNGEIQIVSEKNVGTSIRVFIPLENEAVS</sequence>
<dbReference type="InterPro" id="IPR003661">
    <property type="entry name" value="HisK_dim/P_dom"/>
</dbReference>
<dbReference type="SMART" id="SM00387">
    <property type="entry name" value="HATPase_c"/>
    <property type="match status" value="1"/>
</dbReference>
<evidence type="ECO:0000256" key="8">
    <source>
        <dbReference type="ARBA" id="ARBA00022840"/>
    </source>
</evidence>
<dbReference type="SUPFAM" id="SSF158472">
    <property type="entry name" value="HAMP domain-like"/>
    <property type="match status" value="1"/>
</dbReference>
<dbReference type="PROSITE" id="PS50885">
    <property type="entry name" value="HAMP"/>
    <property type="match status" value="1"/>
</dbReference>
<dbReference type="GO" id="GO:0005524">
    <property type="term" value="F:ATP binding"/>
    <property type="evidence" value="ECO:0007669"/>
    <property type="project" value="UniProtKB-KW"/>
</dbReference>
<feature type="domain" description="Histidine kinase" evidence="12">
    <location>
        <begin position="250"/>
        <end position="464"/>
    </location>
</feature>
<dbReference type="SUPFAM" id="SSF47384">
    <property type="entry name" value="Homodimeric domain of signal transducing histidine kinase"/>
    <property type="match status" value="1"/>
</dbReference>
<evidence type="ECO:0000256" key="2">
    <source>
        <dbReference type="ARBA" id="ARBA00004370"/>
    </source>
</evidence>
<dbReference type="InterPro" id="IPR036890">
    <property type="entry name" value="HATPase_C_sf"/>
</dbReference>
<dbReference type="CDD" id="cd00082">
    <property type="entry name" value="HisKA"/>
    <property type="match status" value="1"/>
</dbReference>
<gene>
    <name evidence="14" type="ORF">HMPREF1863_01669</name>
</gene>
<evidence type="ECO:0000256" key="1">
    <source>
        <dbReference type="ARBA" id="ARBA00000085"/>
    </source>
</evidence>
<evidence type="ECO:0000256" key="5">
    <source>
        <dbReference type="ARBA" id="ARBA00022679"/>
    </source>
</evidence>
<evidence type="ECO:0000256" key="3">
    <source>
        <dbReference type="ARBA" id="ARBA00012438"/>
    </source>
</evidence>
<dbReference type="OrthoDB" id="2359336at2"/>
<dbReference type="AlphaFoldDB" id="A0A134ABS3"/>
<evidence type="ECO:0000256" key="4">
    <source>
        <dbReference type="ARBA" id="ARBA00022553"/>
    </source>
</evidence>
<dbReference type="CDD" id="cd00075">
    <property type="entry name" value="HATPase"/>
    <property type="match status" value="1"/>
</dbReference>
<proteinExistence type="predicted"/>
<dbReference type="PROSITE" id="PS50109">
    <property type="entry name" value="HIS_KIN"/>
    <property type="match status" value="1"/>
</dbReference>
<comment type="caution">
    <text evidence="14">The sequence shown here is derived from an EMBL/GenBank/DDBJ whole genome shotgun (WGS) entry which is preliminary data.</text>
</comment>
<keyword evidence="10 11" id="KW-0472">Membrane</keyword>
<evidence type="ECO:0000259" key="12">
    <source>
        <dbReference type="PROSITE" id="PS50109"/>
    </source>
</evidence>
<evidence type="ECO:0000259" key="13">
    <source>
        <dbReference type="PROSITE" id="PS50885"/>
    </source>
</evidence>
<dbReference type="STRING" id="755172.HMPREF1863_01669"/>
<dbReference type="InterPro" id="IPR004358">
    <property type="entry name" value="Sig_transdc_His_kin-like_C"/>
</dbReference>
<feature type="transmembrane region" description="Helical" evidence="11">
    <location>
        <begin position="169"/>
        <end position="189"/>
    </location>
</feature>
<dbReference type="GO" id="GO:0000156">
    <property type="term" value="F:phosphorelay response regulator activity"/>
    <property type="evidence" value="ECO:0007669"/>
    <property type="project" value="TreeGrafter"/>
</dbReference>
<keyword evidence="8" id="KW-0067">ATP-binding</keyword>
<dbReference type="InterPro" id="IPR050351">
    <property type="entry name" value="BphY/WalK/GraS-like"/>
</dbReference>
<dbReference type="RefSeq" id="WP_068369595.1">
    <property type="nucleotide sequence ID" value="NZ_CAMQER010000051.1"/>
</dbReference>
<evidence type="ECO:0000313" key="14">
    <source>
        <dbReference type="EMBL" id="KXB65161.1"/>
    </source>
</evidence>
<keyword evidence="7 14" id="KW-0418">Kinase</keyword>
<evidence type="ECO:0000256" key="10">
    <source>
        <dbReference type="ARBA" id="ARBA00023136"/>
    </source>
</evidence>
<keyword evidence="9" id="KW-0902">Two-component regulatory system</keyword>
<dbReference type="Gene3D" id="3.30.565.10">
    <property type="entry name" value="Histidine kinase-like ATPase, C-terminal domain"/>
    <property type="match status" value="1"/>
</dbReference>
<keyword evidence="15" id="KW-1185">Reference proteome</keyword>
<evidence type="ECO:0000313" key="15">
    <source>
        <dbReference type="Proteomes" id="UP000070442"/>
    </source>
</evidence>
<evidence type="ECO:0000256" key="6">
    <source>
        <dbReference type="ARBA" id="ARBA00022741"/>
    </source>
</evidence>
<dbReference type="FunFam" id="1.10.287.130:FF:000001">
    <property type="entry name" value="Two-component sensor histidine kinase"/>
    <property type="match status" value="1"/>
</dbReference>
<dbReference type="EC" id="2.7.13.3" evidence="3"/>
<dbReference type="InterPro" id="IPR003594">
    <property type="entry name" value="HATPase_dom"/>
</dbReference>
<dbReference type="PANTHER" id="PTHR42878:SF7">
    <property type="entry name" value="SENSOR HISTIDINE KINASE GLRK"/>
    <property type="match status" value="1"/>
</dbReference>
<dbReference type="SUPFAM" id="SSF55874">
    <property type="entry name" value="ATPase domain of HSP90 chaperone/DNA topoisomerase II/histidine kinase"/>
    <property type="match status" value="1"/>
</dbReference>
<reference evidence="15" key="1">
    <citation type="submission" date="2016-01" db="EMBL/GenBank/DDBJ databases">
        <authorList>
            <person name="Mitreva M."/>
            <person name="Pepin K.H."/>
            <person name="Mihindukulasuriya K.A."/>
            <person name="Fulton R."/>
            <person name="Fronick C."/>
            <person name="O'Laughlin M."/>
            <person name="Miner T."/>
            <person name="Herter B."/>
            <person name="Rosa B.A."/>
            <person name="Cordes M."/>
            <person name="Tomlinson C."/>
            <person name="Wollam A."/>
            <person name="Palsikar V.B."/>
            <person name="Mardis E.R."/>
            <person name="Wilson R.K."/>
        </authorList>
    </citation>
    <scope>NUCLEOTIDE SEQUENCE [LARGE SCALE GENOMIC DNA]</scope>
    <source>
        <strain evidence="15">DNF00729</strain>
    </source>
</reference>
<dbReference type="SMART" id="SM00388">
    <property type="entry name" value="HisKA"/>
    <property type="match status" value="1"/>
</dbReference>
<evidence type="ECO:0000256" key="7">
    <source>
        <dbReference type="ARBA" id="ARBA00022777"/>
    </source>
</evidence>
<dbReference type="GO" id="GO:0007234">
    <property type="term" value="P:osmosensory signaling via phosphorelay pathway"/>
    <property type="evidence" value="ECO:0007669"/>
    <property type="project" value="TreeGrafter"/>
</dbReference>
<keyword evidence="5" id="KW-0808">Transferase</keyword>
<dbReference type="PANTHER" id="PTHR42878">
    <property type="entry name" value="TWO-COMPONENT HISTIDINE KINASE"/>
    <property type="match status" value="1"/>
</dbReference>
<dbReference type="EMBL" id="LSDG01000045">
    <property type="protein sequence ID" value="KXB65161.1"/>
    <property type="molecule type" value="Genomic_DNA"/>
</dbReference>
<dbReference type="GO" id="GO:0016020">
    <property type="term" value="C:membrane"/>
    <property type="evidence" value="ECO:0007669"/>
    <property type="project" value="UniProtKB-SubCell"/>
</dbReference>
<dbReference type="Pfam" id="PF02518">
    <property type="entry name" value="HATPase_c"/>
    <property type="match status" value="1"/>
</dbReference>
<keyword evidence="4" id="KW-0597">Phosphoprotein</keyword>
<feature type="domain" description="HAMP" evidence="13">
    <location>
        <begin position="190"/>
        <end position="242"/>
    </location>
</feature>
<accession>A0A134ABS3</accession>